<name>Q8C814_MOUSE</name>
<accession>Q8C814</accession>
<reference evidence="2" key="4">
    <citation type="journal article" date="2001" name="Nature">
        <title>Functional annotation of a full-length mouse cDNA collection.</title>
        <authorList>
            <consortium name="The RIKEN Genome Exploration Research Group Phase II Team and the FANTOM Consortium"/>
        </authorList>
    </citation>
    <scope>NUCLEOTIDE SEQUENCE</scope>
    <source>
        <strain evidence="2">C57BL/6J</strain>
        <tissue evidence="2">Cerebellum</tissue>
    </source>
</reference>
<keyword evidence="1" id="KW-0472">Membrane</keyword>
<dbReference type="MGI" id="MGI:6435689">
    <property type="gene designation" value="Gm53060"/>
</dbReference>
<protein>
    <submittedName>
        <fullName evidence="2">Uncharacterized protein</fullName>
    </submittedName>
</protein>
<reference evidence="2" key="2">
    <citation type="journal article" date="2000" name="Genome Res.">
        <title>Normalization and subtraction of cap-trapper-selected cDNAs to prepare full-length cDNA libraries for rapid discovery of new genes.</title>
        <authorList>
            <person name="Carninci P."/>
            <person name="Shibata Y."/>
            <person name="Hayatsu N."/>
            <person name="Sugahara Y."/>
            <person name="Shibata K."/>
            <person name="Itoh M."/>
            <person name="Konno H."/>
            <person name="Okazaki Y."/>
            <person name="Muramatsu M."/>
            <person name="Hayashizaki Y."/>
        </authorList>
    </citation>
    <scope>NUCLEOTIDE SEQUENCE</scope>
    <source>
        <strain evidence="2">C57BL/6J</strain>
        <tissue evidence="2">Cerebellum</tissue>
    </source>
</reference>
<organism evidence="2">
    <name type="scientific">Mus musculus</name>
    <name type="common">Mouse</name>
    <dbReference type="NCBI Taxonomy" id="10090"/>
    <lineage>
        <taxon>Eukaryota</taxon>
        <taxon>Metazoa</taxon>
        <taxon>Chordata</taxon>
        <taxon>Craniata</taxon>
        <taxon>Vertebrata</taxon>
        <taxon>Euteleostomi</taxon>
        <taxon>Mammalia</taxon>
        <taxon>Eutheria</taxon>
        <taxon>Euarchontoglires</taxon>
        <taxon>Glires</taxon>
        <taxon>Rodentia</taxon>
        <taxon>Myomorpha</taxon>
        <taxon>Muroidea</taxon>
        <taxon>Muridae</taxon>
        <taxon>Murinae</taxon>
        <taxon>Mus</taxon>
        <taxon>Mus</taxon>
    </lineage>
</organism>
<reference evidence="2" key="1">
    <citation type="journal article" date="1999" name="Methods Enzymol.">
        <title>High-efficiency full-length cDNA cloning.</title>
        <authorList>
            <person name="Carninci P."/>
            <person name="Hayashizaki Y."/>
        </authorList>
    </citation>
    <scope>NUCLEOTIDE SEQUENCE</scope>
    <source>
        <strain evidence="2">C57BL/6J</strain>
        <tissue evidence="2">Cerebellum</tissue>
    </source>
</reference>
<reference evidence="2" key="6">
    <citation type="journal article" date="2002" name="Nature">
        <title>Analysis of the mouse transcriptome based on functional annotation of 60,770 full-length cDNAs.</title>
        <authorList>
            <consortium name="The FANTOM Consortium and the RIKEN Genome Exploration Research Group Phase I and II Team"/>
        </authorList>
    </citation>
    <scope>NUCLEOTIDE SEQUENCE</scope>
    <source>
        <strain evidence="2">C57BL/6J</strain>
        <tissue evidence="2">Cerebellum</tissue>
    </source>
</reference>
<reference evidence="2" key="8">
    <citation type="journal article" date="2005" name="Science">
        <title>Antisense Transcription in the Mammalian Transcriptome.</title>
        <authorList>
            <consortium name="RIKEN Genome Exploration Research Group and Genome Science Group (Genome Network Project Core Group) and the FANTOM Consortium"/>
        </authorList>
    </citation>
    <scope>NUCLEOTIDE SEQUENCE</scope>
    <source>
        <strain evidence="2">C57BL/6J</strain>
        <tissue evidence="2">Cerebellum</tissue>
    </source>
</reference>
<proteinExistence type="evidence at transcript level"/>
<reference evidence="2" key="3">
    <citation type="journal article" date="2000" name="Genome Res.">
        <title>RIKEN integrated sequence analysis (RISA) system--384-format sequencing pipeline with 384 multicapillary sequencer.</title>
        <authorList>
            <person name="Shibata K."/>
            <person name="Itoh M."/>
            <person name="Aizawa K."/>
            <person name="Nagaoka S."/>
            <person name="Sasaki N."/>
            <person name="Carninci P."/>
            <person name="Konno H."/>
            <person name="Akiyama J."/>
            <person name="Nishi K."/>
            <person name="Kitsunai T."/>
            <person name="Tashiro H."/>
            <person name="Itoh M."/>
            <person name="Sumi N."/>
            <person name="Ishii Y."/>
            <person name="Nakamura S."/>
            <person name="Hazama M."/>
            <person name="Nishine T."/>
            <person name="Harada A."/>
            <person name="Yamamoto R."/>
            <person name="Matsumoto H."/>
            <person name="Sakaguchi S."/>
            <person name="Ikegami T."/>
            <person name="Kashiwagi K."/>
            <person name="Fujiwake S."/>
            <person name="Inoue K."/>
            <person name="Togawa Y."/>
            <person name="Izawa M."/>
            <person name="Ohara E."/>
            <person name="Watahiki M."/>
            <person name="Yoneda Y."/>
            <person name="Ishikawa T."/>
            <person name="Ozawa K."/>
            <person name="Tanaka T."/>
            <person name="Matsuura S."/>
            <person name="Kawai J."/>
            <person name="Okazaki Y."/>
            <person name="Muramatsu M."/>
            <person name="Inoue Y."/>
            <person name="Kira A."/>
            <person name="Hayashizaki Y."/>
        </authorList>
    </citation>
    <scope>NUCLEOTIDE SEQUENCE</scope>
    <source>
        <strain evidence="2">C57BL/6J</strain>
        <tissue evidence="2">Cerebellum</tissue>
    </source>
</reference>
<dbReference type="EMBL" id="AK048705">
    <property type="protein sequence ID" value="BAC33426.1"/>
    <property type="molecule type" value="mRNA"/>
</dbReference>
<reference evidence="2" key="5">
    <citation type="submission" date="2001-07" db="EMBL/GenBank/DDBJ databases">
        <authorList>
            <person name="Adachi J."/>
            <person name="Aizawa K."/>
            <person name="Akimura T."/>
            <person name="Arakawa T."/>
            <person name="Bono H."/>
            <person name="Carninci P."/>
            <person name="Fukuda S."/>
            <person name="Furuno M."/>
            <person name="Hanagaki T."/>
            <person name="Hara A."/>
            <person name="Hashizume W."/>
            <person name="Hayashida K."/>
            <person name="Hayatsu N."/>
            <person name="Hiramoto K."/>
            <person name="Hiraoka T."/>
            <person name="Hirozane T."/>
            <person name="Hori F."/>
            <person name="Imotani K."/>
            <person name="Ishii Y."/>
            <person name="Itoh M."/>
            <person name="Kagawa I."/>
            <person name="Kasukawa T."/>
            <person name="Katoh H."/>
            <person name="Kawai J."/>
            <person name="Kojima Y."/>
            <person name="Kondo S."/>
            <person name="Konno H."/>
            <person name="Kouda M."/>
            <person name="Koya S."/>
            <person name="Kurihara C."/>
            <person name="Matsuyama T."/>
            <person name="Miyazaki A."/>
            <person name="Murata M."/>
            <person name="Nakamura M."/>
            <person name="Nishi K."/>
            <person name="Nomura K."/>
            <person name="Numazaki R."/>
            <person name="Ohno M."/>
            <person name="Ohsato N."/>
            <person name="Okazaki Y."/>
            <person name="Saito R."/>
            <person name="Saitoh H."/>
            <person name="Sakai C."/>
            <person name="Sakai K."/>
            <person name="Sakazume N."/>
            <person name="Sano H."/>
            <person name="Sasaki D."/>
            <person name="Shibata K."/>
            <person name="Shinagawa A."/>
            <person name="Shiraki T."/>
            <person name="Sogabe Y."/>
            <person name="Tagami M."/>
            <person name="Tagawa A."/>
            <person name="Takahashi F."/>
            <person name="Takaku-Akahira S."/>
            <person name="Takeda Y."/>
            <person name="Tanaka T."/>
            <person name="Tomaru A."/>
            <person name="Toya T."/>
            <person name="Yasunishi A."/>
            <person name="Muramatsu M."/>
            <person name="Hayashizaki Y."/>
        </authorList>
    </citation>
    <scope>NUCLEOTIDE SEQUENCE</scope>
    <source>
        <strain evidence="2">C57BL/6J</strain>
        <tissue evidence="2">Cerebellum</tissue>
    </source>
</reference>
<evidence type="ECO:0000256" key="1">
    <source>
        <dbReference type="SAM" id="Phobius"/>
    </source>
</evidence>
<keyword evidence="1" id="KW-1133">Transmembrane helix</keyword>
<sequence length="130" mass="14443">IQSGPAAAGELSFQHRDLALIQSAAEGPQLSSHCSLPQAGGWNYSCSVFLFCFVLFFVFKITARLQLTAYLFCHERGFARTTEQATEVRRPELLSAWRWDNSAGSKLLIRSGFLMHLFLVKFPLVGSSGK</sequence>
<feature type="non-terminal residue" evidence="2">
    <location>
        <position position="1"/>
    </location>
</feature>
<reference evidence="2" key="7">
    <citation type="journal article" date="2005" name="Science">
        <title>The Transcriptional Landscape of the Mammalian Genome.</title>
        <authorList>
            <consortium name="The FANTOM Consortium"/>
            <consortium name="Riken Genome Exploration Research Group and Genome Science Group (Genome Network Project Core Group)"/>
        </authorList>
    </citation>
    <scope>NUCLEOTIDE SEQUENCE</scope>
    <source>
        <strain evidence="2">C57BL/6J</strain>
        <tissue evidence="2">Cerebellum</tissue>
    </source>
</reference>
<gene>
    <name evidence="3" type="primary">Gm53060</name>
</gene>
<dbReference type="AlphaFoldDB" id="Q8C814"/>
<keyword evidence="1" id="KW-0812">Transmembrane</keyword>
<dbReference type="AGR" id="MGI:6435689"/>
<feature type="transmembrane region" description="Helical" evidence="1">
    <location>
        <begin position="41"/>
        <end position="59"/>
    </location>
</feature>
<evidence type="ECO:0000313" key="2">
    <source>
        <dbReference type="EMBL" id="BAC33426.1"/>
    </source>
</evidence>
<evidence type="ECO:0000313" key="3">
    <source>
        <dbReference type="MGI" id="MGI:6435689"/>
    </source>
</evidence>